<name>A0ABP8JRP1_9BACT</name>
<comment type="caution">
    <text evidence="1">The sequence shown here is derived from an EMBL/GenBank/DDBJ whole genome shotgun (WGS) entry which is preliminary data.</text>
</comment>
<dbReference type="Proteomes" id="UP001500936">
    <property type="component" value="Unassembled WGS sequence"/>
</dbReference>
<organism evidence="1 2">
    <name type="scientific">Nibrella viscosa</name>
    <dbReference type="NCBI Taxonomy" id="1084524"/>
    <lineage>
        <taxon>Bacteria</taxon>
        <taxon>Pseudomonadati</taxon>
        <taxon>Bacteroidota</taxon>
        <taxon>Cytophagia</taxon>
        <taxon>Cytophagales</taxon>
        <taxon>Spirosomataceae</taxon>
        <taxon>Nibrella</taxon>
    </lineage>
</organism>
<reference evidence="2" key="1">
    <citation type="journal article" date="2019" name="Int. J. Syst. Evol. Microbiol.">
        <title>The Global Catalogue of Microorganisms (GCM) 10K type strain sequencing project: providing services to taxonomists for standard genome sequencing and annotation.</title>
        <authorList>
            <consortium name="The Broad Institute Genomics Platform"/>
            <consortium name="The Broad Institute Genome Sequencing Center for Infectious Disease"/>
            <person name="Wu L."/>
            <person name="Ma J."/>
        </authorList>
    </citation>
    <scope>NUCLEOTIDE SEQUENCE [LARGE SCALE GENOMIC DNA]</scope>
    <source>
        <strain evidence="2">JCM 17925</strain>
    </source>
</reference>
<protein>
    <recommendedName>
        <fullName evidence="3">Por secretion system C-terminal sorting domain-containing protein</fullName>
    </recommendedName>
</protein>
<evidence type="ECO:0008006" key="3">
    <source>
        <dbReference type="Google" id="ProtNLM"/>
    </source>
</evidence>
<dbReference type="Gene3D" id="2.60.40.10">
    <property type="entry name" value="Immunoglobulins"/>
    <property type="match status" value="1"/>
</dbReference>
<keyword evidence="2" id="KW-1185">Reference proteome</keyword>
<dbReference type="EMBL" id="BAABHB010000001">
    <property type="protein sequence ID" value="GAA4395034.1"/>
    <property type="molecule type" value="Genomic_DNA"/>
</dbReference>
<dbReference type="InterPro" id="IPR013783">
    <property type="entry name" value="Ig-like_fold"/>
</dbReference>
<gene>
    <name evidence="1" type="ORF">GCM10023187_01500</name>
</gene>
<evidence type="ECO:0000313" key="1">
    <source>
        <dbReference type="EMBL" id="GAA4395034.1"/>
    </source>
</evidence>
<evidence type="ECO:0000313" key="2">
    <source>
        <dbReference type="Proteomes" id="UP001500936"/>
    </source>
</evidence>
<sequence>MYLNFISMNPKFTLFLLNRHPRLWLSLLLILGFAKSLYAQTSLSTGNLVFVGYNTSDDQVNGNVSNEKFSFVLLKDVAAGTKIYFTDYGWLTGGGFQKKWVAGPENGGSGTGSKTDAIISWTASTSVAAGTQIVIRPKYQMGANIGTVVCEEAVAETRPGQSYCMDLSDGGSEQLFAYQASSARGANPTVLAGMMIQGAWSSSLTNAEYTPSKSTLPASLTANNVNAALNTYSTSFSKNFRALSIYNCQTNTGFPRTIRNAVNSATITSTVSVTSSNPTNWTIPNEGTACEGYYYDPSDPCYPGGVPPAAFNLPINCTFTVYELKIVSQPVSRTVCSYQSATFSVAAQVTTVPVAQDANTTYKWQSSTDGTNWTDLSNSGVYSGVTSTTLSIASTAGLNNTRYRAIAEEPIEPSSVASTTALLTVNEPPQNLALAASGPITCIATSIKLTASSTTGGTTYAFSGPAGAINTSPGTSTISTSQEGGYSILATTPQGCTASAGTTVIKDITPPANVGLTVSGPITCTATSVTLTATASATSAIGYAFKGQQGSIPANGNQAIVSQEGTYTVTATASFNGCSATAVTGVTSNTAPPTATLAASNTLSCAQPTVTLTAGTGQDYSYVFRGPGGVVPSTGNEAVVAAAGTYTVVVTGPNGCTASTTTTVTGTTTSQSVSLTASSPISCVTPTVTLTATPIVGATYVFSAGATQIGGSGGNTATVSQAGTYTVTVTGTNNCPGMATVAVTGSSTPQSVSLTASSPISCTAPTVTLTATQLAGATYVFGAGATQIGGSGGNTATVSQAGMYSVTVTNASSCTGSASVMVSSDPLPSAPNLTSQTVVQGSPDVVLTAGNCSGTLNWTGPNNTSGTGSITVPTATTGSFVYSATCVVNGCSSPPTTVTVTVTETTPPSTAFRLLTPSYNCATGEITFKTAGGNGSLVEFQANNVTKGWTTDATHVIPAKFRDKDITIQARQRQISPNKGYLVVELVFNPAQYCSPTRLGAEQPTTELNVRVLGNPIQGNQINVEITGADGQPLQLQLTSSSGKPLRIVQVDRASSVERQTLMVDSQPAGVLLLQVSTPTHRKTLKIVQGN</sequence>
<proteinExistence type="predicted"/>
<accession>A0ABP8JRP1</accession>